<protein>
    <submittedName>
        <fullName evidence="2">Uncharacterized protein</fullName>
    </submittedName>
</protein>
<keyword evidence="1" id="KW-0812">Transmembrane</keyword>
<sequence length="79" mass="9587">MVYNLEATKIAILKIPERQNVQGCRIQHRGIFILLMVTKFFVMGVYIERFPKHIRIYYNKTRTNVPKRKEKRSWTTYPN</sequence>
<keyword evidence="3" id="KW-1185">Reference proteome</keyword>
<dbReference type="STRING" id="1921421.M493_16245"/>
<name>S5ZSK0_GEOG3</name>
<accession>S5ZSK0</accession>
<dbReference type="EMBL" id="CP006254">
    <property type="protein sequence ID" value="AGT33463.1"/>
    <property type="molecule type" value="Genomic_DNA"/>
</dbReference>
<evidence type="ECO:0000313" key="2">
    <source>
        <dbReference type="EMBL" id="AGT33463.1"/>
    </source>
</evidence>
<feature type="transmembrane region" description="Helical" evidence="1">
    <location>
        <begin position="26"/>
        <end position="47"/>
    </location>
</feature>
<dbReference type="AlphaFoldDB" id="S5ZSK0"/>
<keyword evidence="1" id="KW-0472">Membrane</keyword>
<organism evidence="2 3">
    <name type="scientific">Geobacillus genomosp. 3</name>
    <dbReference type="NCBI Taxonomy" id="1921421"/>
    <lineage>
        <taxon>Bacteria</taxon>
        <taxon>Bacillati</taxon>
        <taxon>Bacillota</taxon>
        <taxon>Bacilli</taxon>
        <taxon>Bacillales</taxon>
        <taxon>Anoxybacillaceae</taxon>
        <taxon>Geobacillus</taxon>
    </lineage>
</organism>
<gene>
    <name evidence="2" type="ORF">M493_16245</name>
</gene>
<evidence type="ECO:0000313" key="3">
    <source>
        <dbReference type="Proteomes" id="UP000015500"/>
    </source>
</evidence>
<dbReference type="KEGG" id="gjf:M493_16245"/>
<evidence type="ECO:0000256" key="1">
    <source>
        <dbReference type="SAM" id="Phobius"/>
    </source>
</evidence>
<keyword evidence="1" id="KW-1133">Transmembrane helix</keyword>
<proteinExistence type="predicted"/>
<reference evidence="2 3" key="1">
    <citation type="journal article" date="2014" name="Genome Announc.">
        <title>Complete Genome Sequence of the Thermophilic Polychlorinated Biphenyl Degrader Geobacillus sp. Strain JF8 (NBRC 109937).</title>
        <authorList>
            <person name="Shintani M."/>
            <person name="Ohtsubo Y."/>
            <person name="Fukuda K."/>
            <person name="Hosoyama A."/>
            <person name="Ohji S."/>
            <person name="Yamazoe A."/>
            <person name="Fujita N."/>
            <person name="Nagata Y."/>
            <person name="Tsuda M."/>
            <person name="Hatta T."/>
            <person name="Kimbara K."/>
        </authorList>
    </citation>
    <scope>NUCLEOTIDE SEQUENCE [LARGE SCALE GENOMIC DNA]</scope>
    <source>
        <strain evidence="2 3">JF8</strain>
    </source>
</reference>
<dbReference type="Proteomes" id="UP000015500">
    <property type="component" value="Chromosome"/>
</dbReference>
<dbReference type="HOGENOM" id="CLU_2601047_0_0_9"/>